<dbReference type="SUPFAM" id="SSF54001">
    <property type="entry name" value="Cysteine proteinases"/>
    <property type="match status" value="1"/>
</dbReference>
<reference evidence="6 7" key="1">
    <citation type="submission" date="2020-04" db="EMBL/GenBank/DDBJ databases">
        <title>Flammeovirga sp. SR4, a novel species isolated from seawater.</title>
        <authorList>
            <person name="Wang X."/>
        </authorList>
    </citation>
    <scope>NUCLEOTIDE SEQUENCE [LARGE SCALE GENOMIC DNA]</scope>
    <source>
        <strain evidence="6 7">ATCC 23126</strain>
    </source>
</reference>
<dbReference type="InterPro" id="IPR000064">
    <property type="entry name" value="NLP_P60_dom"/>
</dbReference>
<evidence type="ECO:0000313" key="7">
    <source>
        <dbReference type="Proteomes" id="UP000576082"/>
    </source>
</evidence>
<accession>A0A7X9RZ89</accession>
<dbReference type="PANTHER" id="PTHR47053">
    <property type="entry name" value="MUREIN DD-ENDOPEPTIDASE MEPH-RELATED"/>
    <property type="match status" value="1"/>
</dbReference>
<proteinExistence type="inferred from homology"/>
<gene>
    <name evidence="6" type="ORF">HHU12_25950</name>
</gene>
<evidence type="ECO:0000256" key="2">
    <source>
        <dbReference type="ARBA" id="ARBA00022670"/>
    </source>
</evidence>
<sequence>MEQFNTVIMKYIFIFYFLLGFVLTSHAQSDKKLQKLLNKGKYDKVMAQGMKAHQKKYNEAYPFKYMSWACWFKAQSFPKFSDAQWKYLQRSIEHYIRYDKLKSTSEKPLATLEGKLTLFLTEFSKKALEDENDVLLSEINQLSKNVFALEINETTSDVKVGSVKEDKESFSPFSFTYQEGNYETFFKAENINIPPYLIAKKADDYIGVPYKYAKVNPYEGFDCSGFVLYVYKQFGVEFPHNTKRIAMLGKTITLENAQEGDIVCFGSNNSDDYQSISHLGMIYKVENDQVKMIHCGTSTGVIVAPLTDGYWKSRPFFIKRLLTLEQERMLR</sequence>
<dbReference type="AlphaFoldDB" id="A0A7X9RZ89"/>
<dbReference type="PANTHER" id="PTHR47053:SF1">
    <property type="entry name" value="MUREIN DD-ENDOPEPTIDASE MEPH-RELATED"/>
    <property type="match status" value="1"/>
</dbReference>
<evidence type="ECO:0000256" key="1">
    <source>
        <dbReference type="ARBA" id="ARBA00007074"/>
    </source>
</evidence>
<dbReference type="PROSITE" id="PS51935">
    <property type="entry name" value="NLPC_P60"/>
    <property type="match status" value="1"/>
</dbReference>
<comment type="similarity">
    <text evidence="1">Belongs to the peptidase C40 family.</text>
</comment>
<dbReference type="Pfam" id="PF00877">
    <property type="entry name" value="NLPC_P60"/>
    <property type="match status" value="1"/>
</dbReference>
<dbReference type="EMBL" id="JABANE010000098">
    <property type="protein sequence ID" value="NME71436.1"/>
    <property type="molecule type" value="Genomic_DNA"/>
</dbReference>
<dbReference type="GO" id="GO:0008234">
    <property type="term" value="F:cysteine-type peptidase activity"/>
    <property type="evidence" value="ECO:0007669"/>
    <property type="project" value="UniProtKB-KW"/>
</dbReference>
<evidence type="ECO:0000259" key="5">
    <source>
        <dbReference type="PROSITE" id="PS51935"/>
    </source>
</evidence>
<dbReference type="InterPro" id="IPR051202">
    <property type="entry name" value="Peptidase_C40"/>
</dbReference>
<dbReference type="Gene3D" id="3.90.1720.10">
    <property type="entry name" value="endopeptidase domain like (from Nostoc punctiforme)"/>
    <property type="match status" value="1"/>
</dbReference>
<dbReference type="GO" id="GO:0006508">
    <property type="term" value="P:proteolysis"/>
    <property type="evidence" value="ECO:0007669"/>
    <property type="project" value="UniProtKB-KW"/>
</dbReference>
<comment type="caution">
    <text evidence="6">The sequence shown here is derived from an EMBL/GenBank/DDBJ whole genome shotgun (WGS) entry which is preliminary data.</text>
</comment>
<keyword evidence="2" id="KW-0645">Protease</keyword>
<evidence type="ECO:0000256" key="4">
    <source>
        <dbReference type="ARBA" id="ARBA00022807"/>
    </source>
</evidence>
<dbReference type="RefSeq" id="WP_169659651.1">
    <property type="nucleotide sequence ID" value="NZ_JABANE010000098.1"/>
</dbReference>
<evidence type="ECO:0000256" key="3">
    <source>
        <dbReference type="ARBA" id="ARBA00022801"/>
    </source>
</evidence>
<organism evidence="6 7">
    <name type="scientific">Flammeovirga aprica JL-4</name>
    <dbReference type="NCBI Taxonomy" id="694437"/>
    <lineage>
        <taxon>Bacteria</taxon>
        <taxon>Pseudomonadati</taxon>
        <taxon>Bacteroidota</taxon>
        <taxon>Cytophagia</taxon>
        <taxon>Cytophagales</taxon>
        <taxon>Flammeovirgaceae</taxon>
        <taxon>Flammeovirga</taxon>
    </lineage>
</organism>
<keyword evidence="4" id="KW-0788">Thiol protease</keyword>
<name>A0A7X9RZ89_9BACT</name>
<keyword evidence="3" id="KW-0378">Hydrolase</keyword>
<dbReference type="InterPro" id="IPR038765">
    <property type="entry name" value="Papain-like_cys_pep_sf"/>
</dbReference>
<protein>
    <submittedName>
        <fullName evidence="6">C40 family peptidase</fullName>
    </submittedName>
</protein>
<dbReference type="Proteomes" id="UP000576082">
    <property type="component" value="Unassembled WGS sequence"/>
</dbReference>
<keyword evidence="7" id="KW-1185">Reference proteome</keyword>
<evidence type="ECO:0000313" key="6">
    <source>
        <dbReference type="EMBL" id="NME71436.1"/>
    </source>
</evidence>
<feature type="domain" description="NlpC/P60" evidence="5">
    <location>
        <begin position="192"/>
        <end position="322"/>
    </location>
</feature>